<evidence type="ECO:0000256" key="1">
    <source>
        <dbReference type="SAM" id="Phobius"/>
    </source>
</evidence>
<dbReference type="AlphaFoldDB" id="A0A0M2PXE7"/>
<keyword evidence="1" id="KW-0472">Membrane</keyword>
<evidence type="ECO:0000313" key="2">
    <source>
        <dbReference type="EMBL" id="KKJ00830.1"/>
    </source>
</evidence>
<keyword evidence="3" id="KW-1185">Reference proteome</keyword>
<dbReference type="PANTHER" id="PTHR35302">
    <property type="match status" value="1"/>
</dbReference>
<dbReference type="OrthoDB" id="513241at2"/>
<dbReference type="PANTHER" id="PTHR35302:SF1">
    <property type="entry name" value="PROTEIN COFACTOR ASSEMBLY OF COMPLEX C SUBUNIT B CCB1, CHLOROPLASTIC"/>
    <property type="match status" value="1"/>
</dbReference>
<dbReference type="Proteomes" id="UP000034681">
    <property type="component" value="Unassembled WGS sequence"/>
</dbReference>
<evidence type="ECO:0000313" key="3">
    <source>
        <dbReference type="Proteomes" id="UP000034681"/>
    </source>
</evidence>
<comment type="caution">
    <text evidence="2">The sequence shown here is derived from an EMBL/GenBank/DDBJ whole genome shotgun (WGS) entry which is preliminary data.</text>
</comment>
<keyword evidence="1" id="KW-1133">Transmembrane helix</keyword>
<dbReference type="Pfam" id="PF12046">
    <property type="entry name" value="CCB1"/>
    <property type="match status" value="2"/>
</dbReference>
<gene>
    <name evidence="2" type="ORF">PROH_06240</name>
</gene>
<protein>
    <recommendedName>
        <fullName evidence="4">Cofactor assembly of complex C subunit B</fullName>
    </recommendedName>
</protein>
<dbReference type="eggNOG" id="ENOG5031S34">
    <property type="taxonomic scope" value="Bacteria"/>
</dbReference>
<keyword evidence="1" id="KW-0812">Transmembrane</keyword>
<dbReference type="RefSeq" id="WP_017714713.1">
    <property type="nucleotide sequence ID" value="NZ_KB235944.1"/>
</dbReference>
<reference evidence="2" key="1">
    <citation type="submission" date="2012-04" db="EMBL/GenBank/DDBJ databases">
        <authorList>
            <person name="Borisov I.G."/>
            <person name="Ivanikova N.V."/>
            <person name="Pinevich A.V."/>
        </authorList>
    </citation>
    <scope>NUCLEOTIDE SEQUENCE</scope>
    <source>
        <strain evidence="2">CALU 1027</strain>
    </source>
</reference>
<feature type="transmembrane region" description="Helical" evidence="1">
    <location>
        <begin position="6"/>
        <end position="25"/>
    </location>
</feature>
<feature type="transmembrane region" description="Helical" evidence="1">
    <location>
        <begin position="144"/>
        <end position="162"/>
    </location>
</feature>
<evidence type="ECO:0008006" key="4">
    <source>
        <dbReference type="Google" id="ProtNLM"/>
    </source>
</evidence>
<accession>A0A0M2PXE7</accession>
<dbReference type="STRING" id="317619.GCA_000332315_04642"/>
<organism evidence="2 3">
    <name type="scientific">Prochlorothrix hollandica PCC 9006 = CALU 1027</name>
    <dbReference type="NCBI Taxonomy" id="317619"/>
    <lineage>
        <taxon>Bacteria</taxon>
        <taxon>Bacillati</taxon>
        <taxon>Cyanobacteriota</taxon>
        <taxon>Cyanophyceae</taxon>
        <taxon>Prochlorotrichales</taxon>
        <taxon>Prochlorotrichaceae</taxon>
        <taxon>Prochlorothrix</taxon>
    </lineage>
</organism>
<feature type="transmembrane region" description="Helical" evidence="1">
    <location>
        <begin position="114"/>
        <end position="138"/>
    </location>
</feature>
<proteinExistence type="predicted"/>
<name>A0A0M2PXE7_PROHO</name>
<dbReference type="EMBL" id="AJTX02000003">
    <property type="protein sequence ID" value="KKJ00830.1"/>
    <property type="molecule type" value="Genomic_DNA"/>
</dbReference>
<sequence>MAGNFTLPSTFLLTVLLTVGLAFFIRASIKERIETLEFKLDQDLATIATQFTTHFQQRAYRLVEPDTVIPSPEVADLDPVEADPVEADPVEADPVEADLAESHRLIFEGVVAPSLFMAIFLSSLAAVGFLCIALVLVISAPQWPWLWFSIPLLSPLAGVFYWKGAQRLERVALAFAPGPGGSSGHWVTVTGHRDELTALRQAFRIPRPQGSH</sequence>
<dbReference type="InterPro" id="IPR021919">
    <property type="entry name" value="CCB1"/>
</dbReference>